<dbReference type="RefSeq" id="WP_185128541.1">
    <property type="nucleotide sequence ID" value="NZ_JACJVO010000009.1"/>
</dbReference>
<dbReference type="InterPro" id="IPR001345">
    <property type="entry name" value="PG/BPGM_mutase_AS"/>
</dbReference>
<feature type="binding site" evidence="2">
    <location>
        <begin position="8"/>
        <end position="15"/>
    </location>
    <ligand>
        <name>substrate</name>
    </ligand>
</feature>
<proteinExistence type="predicted"/>
<feature type="active site" description="Tele-phosphohistidine intermediate" evidence="1">
    <location>
        <position position="9"/>
    </location>
</feature>
<dbReference type="AlphaFoldDB" id="A0A7X0SJ76"/>
<evidence type="ECO:0000256" key="1">
    <source>
        <dbReference type="PIRSR" id="PIRSR613078-1"/>
    </source>
</evidence>
<feature type="binding site" evidence="2">
    <location>
        <position position="61"/>
    </location>
    <ligand>
        <name>substrate</name>
    </ligand>
</feature>
<dbReference type="PROSITE" id="PS00175">
    <property type="entry name" value="PG_MUTASE"/>
    <property type="match status" value="1"/>
</dbReference>
<name>A0A7X0SJ76_9BACL</name>
<gene>
    <name evidence="3" type="ORF">H7C18_08220</name>
</gene>
<feature type="active site" description="Proton donor/acceptor" evidence="1">
    <location>
        <position position="85"/>
    </location>
</feature>
<keyword evidence="4" id="KW-1185">Reference proteome</keyword>
<dbReference type="Gene3D" id="3.40.50.1240">
    <property type="entry name" value="Phosphoglycerate mutase-like"/>
    <property type="match status" value="1"/>
</dbReference>
<protein>
    <submittedName>
        <fullName evidence="3">Histidine phosphatase family protein</fullName>
    </submittedName>
</protein>
<dbReference type="SUPFAM" id="SSF53254">
    <property type="entry name" value="Phosphoglycerate mutase-like"/>
    <property type="match status" value="1"/>
</dbReference>
<dbReference type="GO" id="GO:0005737">
    <property type="term" value="C:cytoplasm"/>
    <property type="evidence" value="ECO:0007669"/>
    <property type="project" value="TreeGrafter"/>
</dbReference>
<dbReference type="InterPro" id="IPR029033">
    <property type="entry name" value="His_PPase_superfam"/>
</dbReference>
<dbReference type="InterPro" id="IPR013078">
    <property type="entry name" value="His_Pase_superF_clade-1"/>
</dbReference>
<dbReference type="EMBL" id="JACJVO010000009">
    <property type="protein sequence ID" value="MBB6730886.1"/>
    <property type="molecule type" value="Genomic_DNA"/>
</dbReference>
<reference evidence="3 4" key="1">
    <citation type="submission" date="2020-08" db="EMBL/GenBank/DDBJ databases">
        <title>Cohnella phylogeny.</title>
        <authorList>
            <person name="Dunlap C."/>
        </authorList>
    </citation>
    <scope>NUCLEOTIDE SEQUENCE [LARGE SCALE GENOMIC DNA]</scope>
    <source>
        <strain evidence="3 4">CBP 2801</strain>
    </source>
</reference>
<sequence>MTVFYLMRHGETFWNADRNRYCGRSDIPLSPNGERQAQEAARRLQSSGVAFSAVYSSPLRRARQTAGPLAASERLPVREDRRLIEIDFGEWDGVTAAEIREKHAAGWLAWTTDPGRTAAGRTGETALSVYERALGFFEEKSRLHPDDTVAVVAHDTWIRIFVAGMLEMPFRSYRRLRQQNAAVTVIETSEDGYVLKHLNDSLHGWRSETP</sequence>
<dbReference type="SMART" id="SM00855">
    <property type="entry name" value="PGAM"/>
    <property type="match status" value="1"/>
</dbReference>
<dbReference type="CDD" id="cd07067">
    <property type="entry name" value="HP_PGM_like"/>
    <property type="match status" value="1"/>
</dbReference>
<accession>A0A7X0SJ76</accession>
<dbReference type="Pfam" id="PF00300">
    <property type="entry name" value="His_Phos_1"/>
    <property type="match status" value="1"/>
</dbReference>
<dbReference type="InterPro" id="IPR050275">
    <property type="entry name" value="PGM_Phosphatase"/>
</dbReference>
<evidence type="ECO:0000313" key="4">
    <source>
        <dbReference type="Proteomes" id="UP000564644"/>
    </source>
</evidence>
<dbReference type="PANTHER" id="PTHR48100:SF62">
    <property type="entry name" value="GLUCOSYL-3-PHOSPHOGLYCERATE PHOSPHATASE"/>
    <property type="match status" value="1"/>
</dbReference>
<organism evidence="3 4">
    <name type="scientific">Cohnella zeiphila</name>
    <dbReference type="NCBI Taxonomy" id="2761120"/>
    <lineage>
        <taxon>Bacteria</taxon>
        <taxon>Bacillati</taxon>
        <taxon>Bacillota</taxon>
        <taxon>Bacilli</taxon>
        <taxon>Bacillales</taxon>
        <taxon>Paenibacillaceae</taxon>
        <taxon>Cohnella</taxon>
    </lineage>
</organism>
<evidence type="ECO:0000313" key="3">
    <source>
        <dbReference type="EMBL" id="MBB6730886.1"/>
    </source>
</evidence>
<comment type="caution">
    <text evidence="3">The sequence shown here is derived from an EMBL/GenBank/DDBJ whole genome shotgun (WGS) entry which is preliminary data.</text>
</comment>
<evidence type="ECO:0000256" key="2">
    <source>
        <dbReference type="PIRSR" id="PIRSR613078-2"/>
    </source>
</evidence>
<dbReference type="PANTHER" id="PTHR48100">
    <property type="entry name" value="BROAD-SPECIFICITY PHOSPHATASE YOR283W-RELATED"/>
    <property type="match status" value="1"/>
</dbReference>
<dbReference type="GO" id="GO:0016791">
    <property type="term" value="F:phosphatase activity"/>
    <property type="evidence" value="ECO:0007669"/>
    <property type="project" value="TreeGrafter"/>
</dbReference>
<dbReference type="Proteomes" id="UP000564644">
    <property type="component" value="Unassembled WGS sequence"/>
</dbReference>